<evidence type="ECO:0000313" key="1">
    <source>
        <dbReference type="EMBL" id="HER40139.1"/>
    </source>
</evidence>
<dbReference type="EMBL" id="DSEE01000211">
    <property type="protein sequence ID" value="HER40139.1"/>
    <property type="molecule type" value="Genomic_DNA"/>
</dbReference>
<sequence length="40" mass="4391">IAIQTSTQVTRQQGFEKAKDALLSGKALQSFKKLQQLSQA</sequence>
<proteinExistence type="predicted"/>
<reference evidence="1" key="1">
    <citation type="journal article" date="2020" name="mSystems">
        <title>Genome- and Community-Level Interaction Insights into Carbon Utilization and Element Cycling Functions of Hydrothermarchaeota in Hydrothermal Sediment.</title>
        <authorList>
            <person name="Zhou Z."/>
            <person name="Liu Y."/>
            <person name="Xu W."/>
            <person name="Pan J."/>
            <person name="Luo Z.H."/>
            <person name="Li M."/>
        </authorList>
    </citation>
    <scope>NUCLEOTIDE SEQUENCE [LARGE SCALE GENOMIC DNA]</scope>
    <source>
        <strain evidence="1">SpSt-1235</strain>
    </source>
</reference>
<dbReference type="GO" id="GO:0016757">
    <property type="term" value="F:glycosyltransferase activity"/>
    <property type="evidence" value="ECO:0007669"/>
    <property type="project" value="UniProtKB-KW"/>
</dbReference>
<organism evidence="1">
    <name type="scientific">Salinimicrobium catena</name>
    <dbReference type="NCBI Taxonomy" id="390640"/>
    <lineage>
        <taxon>Bacteria</taxon>
        <taxon>Pseudomonadati</taxon>
        <taxon>Bacteroidota</taxon>
        <taxon>Flavobacteriia</taxon>
        <taxon>Flavobacteriales</taxon>
        <taxon>Flavobacteriaceae</taxon>
        <taxon>Salinimicrobium</taxon>
    </lineage>
</organism>
<keyword evidence="1" id="KW-0328">Glycosyltransferase</keyword>
<name>A0A7C2M847_9FLAO</name>
<protein>
    <submittedName>
        <fullName evidence="1">Anthranilate phosphoribosyltransferase</fullName>
    </submittedName>
</protein>
<dbReference type="AlphaFoldDB" id="A0A7C2M847"/>
<accession>A0A7C2M847</accession>
<dbReference type="Proteomes" id="UP000885753">
    <property type="component" value="Unassembled WGS sequence"/>
</dbReference>
<feature type="non-terminal residue" evidence="1">
    <location>
        <position position="1"/>
    </location>
</feature>
<gene>
    <name evidence="1" type="ORF">ENO10_02870</name>
</gene>
<keyword evidence="1" id="KW-0808">Transferase</keyword>
<comment type="caution">
    <text evidence="1">The sequence shown here is derived from an EMBL/GenBank/DDBJ whole genome shotgun (WGS) entry which is preliminary data.</text>
</comment>